<protein>
    <submittedName>
        <fullName evidence="1">Uncharacterized protein</fullName>
    </submittedName>
</protein>
<proteinExistence type="predicted"/>
<name>A0ABN6D2E7_9GAMM</name>
<reference evidence="1" key="1">
    <citation type="journal article" date="2022" name="Arch. Microbiol.">
        <title>Thiomicrorhabdus immobilis sp. nov., a mesophilic sulfur-oxidizing bacterium isolated from sediment of a brackish lake in northern Japan.</title>
        <authorList>
            <person name="Kojima H."/>
            <person name="Mochizuki J."/>
            <person name="Kanda M."/>
            <person name="Watanabe T."/>
            <person name="Fukui M."/>
        </authorList>
    </citation>
    <scope>NUCLEOTIDE SEQUENCE</scope>
    <source>
        <strain evidence="1">Am19</strain>
    </source>
</reference>
<organism evidence="1 2">
    <name type="scientific">Thiomicrorhabdus immobilis</name>
    <dbReference type="NCBI Taxonomy" id="2791037"/>
    <lineage>
        <taxon>Bacteria</taxon>
        <taxon>Pseudomonadati</taxon>
        <taxon>Pseudomonadota</taxon>
        <taxon>Gammaproteobacteria</taxon>
        <taxon>Thiotrichales</taxon>
        <taxon>Piscirickettsiaceae</taxon>
        <taxon>Thiomicrorhabdus</taxon>
    </lineage>
</organism>
<keyword evidence="2" id="KW-1185">Reference proteome</keyword>
<dbReference type="EMBL" id="AP024202">
    <property type="protein sequence ID" value="BCN94129.1"/>
    <property type="molecule type" value="Genomic_DNA"/>
</dbReference>
<evidence type="ECO:0000313" key="1">
    <source>
        <dbReference type="EMBL" id="BCN94129.1"/>
    </source>
</evidence>
<dbReference type="RefSeq" id="WP_237261602.1">
    <property type="nucleotide sequence ID" value="NZ_AP024202.1"/>
</dbReference>
<gene>
    <name evidence="1" type="ORF">THMIRHAM_19140</name>
</gene>
<accession>A0ABN6D2E7</accession>
<dbReference type="Proteomes" id="UP001054820">
    <property type="component" value="Chromosome"/>
</dbReference>
<evidence type="ECO:0000313" key="2">
    <source>
        <dbReference type="Proteomes" id="UP001054820"/>
    </source>
</evidence>
<sequence>MPGSNHDVDASFMDVLPISVREAATDLIRYASLKDMLTYRLEGPSEFLASRFRLSQEQWIAVLNAVILTKVSYFKIEIHFPNRYIDKLIEVACYARGLPSNNPIDLYQSVLSEHPIFADWVKTAIQIKQANLRIQHNLAS</sequence>